<dbReference type="PATRIC" id="fig|1609559.3.peg.945"/>
<evidence type="ECO:0000259" key="5">
    <source>
        <dbReference type="Pfam" id="PF00149"/>
    </source>
</evidence>
<protein>
    <recommendedName>
        <fullName evidence="5">Calcineurin-like phosphoesterase domain-containing protein</fullName>
    </recommendedName>
</protein>
<dbReference type="Gene3D" id="3.60.21.10">
    <property type="match status" value="1"/>
</dbReference>
<organism evidence="6 7">
    <name type="scientific">Pyrococcus kukulkanii</name>
    <dbReference type="NCBI Taxonomy" id="1609559"/>
    <lineage>
        <taxon>Archaea</taxon>
        <taxon>Methanobacteriati</taxon>
        <taxon>Methanobacteriota</taxon>
        <taxon>Thermococci</taxon>
        <taxon>Thermococcales</taxon>
        <taxon>Thermococcaceae</taxon>
        <taxon>Pyrococcus</taxon>
    </lineage>
</organism>
<dbReference type="Proteomes" id="UP000070587">
    <property type="component" value="Chromosome"/>
</dbReference>
<dbReference type="GO" id="GO:0046872">
    <property type="term" value="F:metal ion binding"/>
    <property type="evidence" value="ECO:0007669"/>
    <property type="project" value="UniProtKB-KW"/>
</dbReference>
<dbReference type="AlphaFoldDB" id="A0A127B972"/>
<dbReference type="RefSeq" id="WP_068321576.1">
    <property type="nucleotide sequence ID" value="NZ_CP010835.1"/>
</dbReference>
<dbReference type="PANTHER" id="PTHR42988:SF2">
    <property type="entry name" value="CYCLIC NUCLEOTIDE PHOSPHODIESTERASE CBUA0032-RELATED"/>
    <property type="match status" value="1"/>
</dbReference>
<gene>
    <name evidence="6" type="ORF">TQ32_04535</name>
</gene>
<dbReference type="InterPro" id="IPR029052">
    <property type="entry name" value="Metallo-depent_PP-like"/>
</dbReference>
<dbReference type="GO" id="GO:0016787">
    <property type="term" value="F:hydrolase activity"/>
    <property type="evidence" value="ECO:0007669"/>
    <property type="project" value="UniProtKB-KW"/>
</dbReference>
<evidence type="ECO:0000256" key="1">
    <source>
        <dbReference type="ARBA" id="ARBA00022723"/>
    </source>
</evidence>
<dbReference type="OrthoDB" id="50367at2157"/>
<keyword evidence="3" id="KW-0408">Iron</keyword>
<dbReference type="Pfam" id="PF00149">
    <property type="entry name" value="Metallophos"/>
    <property type="match status" value="1"/>
</dbReference>
<evidence type="ECO:0000256" key="2">
    <source>
        <dbReference type="ARBA" id="ARBA00022801"/>
    </source>
</evidence>
<keyword evidence="2" id="KW-0378">Hydrolase</keyword>
<evidence type="ECO:0000313" key="6">
    <source>
        <dbReference type="EMBL" id="AMM53828.1"/>
    </source>
</evidence>
<evidence type="ECO:0000256" key="3">
    <source>
        <dbReference type="ARBA" id="ARBA00023004"/>
    </source>
</evidence>
<feature type="domain" description="Calcineurin-like phosphoesterase" evidence="5">
    <location>
        <begin position="2"/>
        <end position="186"/>
    </location>
</feature>
<dbReference type="InterPro" id="IPR004843">
    <property type="entry name" value="Calcineurin-like_PHP"/>
</dbReference>
<dbReference type="PANTHER" id="PTHR42988">
    <property type="entry name" value="PHOSPHOHYDROLASE"/>
    <property type="match status" value="1"/>
</dbReference>
<evidence type="ECO:0000313" key="7">
    <source>
        <dbReference type="Proteomes" id="UP000070587"/>
    </source>
</evidence>
<dbReference type="CDD" id="cd00838">
    <property type="entry name" value="MPP_superfamily"/>
    <property type="match status" value="1"/>
</dbReference>
<dbReference type="SUPFAM" id="SSF56300">
    <property type="entry name" value="Metallo-dependent phosphatases"/>
    <property type="match status" value="1"/>
</dbReference>
<reference evidence="6 7" key="2">
    <citation type="journal article" date="2016" name="Int. J. Syst. Evol. Microbiol.">
        <title>Pyrococcus kukulkanii sp. nov., a hyperthermophilic, piezophilic archaeon isolated from a deep-sea hydrothermal vent.</title>
        <authorList>
            <person name="Callac N."/>
            <person name="Oger P."/>
            <person name="Lesongeur F."/>
            <person name="Rattray J.E."/>
            <person name="Vannier P."/>
            <person name="Michoud G."/>
            <person name="Beauverger M."/>
            <person name="Gayet N."/>
            <person name="Rouxel O."/>
            <person name="Jebbar M."/>
            <person name="Godfroy A."/>
        </authorList>
    </citation>
    <scope>NUCLEOTIDE SEQUENCE [LARGE SCALE GENOMIC DNA]</scope>
    <source>
        <strain evidence="6 7">NCB100</strain>
    </source>
</reference>
<accession>A0A127B972</accession>
<proteinExistence type="inferred from homology"/>
<comment type="similarity">
    <text evidence="4">Belongs to the cyclic nucleotide phosphodiesterase class-III family.</text>
</comment>
<reference evidence="7" key="1">
    <citation type="submission" date="2015-02" db="EMBL/GenBank/DDBJ databases">
        <title>Pyrococcus kukulkanii sp. nov., a novel hyperthermophilic archaeon isolated from a deep-sea hydrothermal vent at the Guaymas Basin.</title>
        <authorList>
            <person name="Oger P.M."/>
            <person name="Callac N."/>
            <person name="Jebbar M."/>
            <person name="Godfroy A."/>
        </authorList>
    </citation>
    <scope>NUCLEOTIDE SEQUENCE [LARGE SCALE GENOMIC DNA]</scope>
    <source>
        <strain evidence="7">NCB100</strain>
    </source>
</reference>
<dbReference type="InterPro" id="IPR050884">
    <property type="entry name" value="CNP_phosphodiesterase-III"/>
</dbReference>
<keyword evidence="1" id="KW-0479">Metal-binding</keyword>
<evidence type="ECO:0000256" key="4">
    <source>
        <dbReference type="ARBA" id="ARBA00025742"/>
    </source>
</evidence>
<dbReference type="KEGG" id="pyc:TQ32_04535"/>
<dbReference type="EMBL" id="CP010835">
    <property type="protein sequence ID" value="AMM53828.1"/>
    <property type="molecule type" value="Genomic_DNA"/>
</dbReference>
<dbReference type="GeneID" id="28491076"/>
<sequence length="234" mass="27172">MIILFISDVHYTHETFHGIYQGLAWSRLLDVVYRTKPDLILSAGDWDRRISREEFEGLLKEVPVLSIYGNHENMEVLEQLRNPLLENRPVLVEDGEVVEVEGVRISGISGVLSKTGKPKRGVPRKTEEEYMEICKKLRPVNFLLIHEAPAIPEFEGITRLNPHTKTVLECLKRVKADLILGGHIHETPYTIHLGEFKYLRVDSSQRHRAYALIDTEERRVEVFIDKEKVEEFEY</sequence>
<name>A0A127B972_9EURY</name>